<comment type="subcellular location">
    <subcellularLocation>
        <location evidence="6">Cytoplasm</location>
    </subcellularLocation>
</comment>
<evidence type="ECO:0000256" key="6">
    <source>
        <dbReference type="HAMAP-Rule" id="MF_01899"/>
    </source>
</evidence>
<dbReference type="FunCoup" id="A0A1B1ADX1">
    <property type="interactions" value="19"/>
</dbReference>
<comment type="cofactor">
    <cofactor evidence="6">
        <name>a divalent metal cation</name>
        <dbReference type="ChEBI" id="CHEBI:60240"/>
    </cofactor>
</comment>
<feature type="domain" description="HRDC" evidence="7">
    <location>
        <begin position="208"/>
        <end position="289"/>
    </location>
</feature>
<reference evidence="8 9" key="1">
    <citation type="submission" date="2015-11" db="EMBL/GenBank/DDBJ databases">
        <title>Whole-Genome Sequence of Candidatus Oderbacter manganicum from the National Park Lower Oder Valley, Germany.</title>
        <authorList>
            <person name="Braun B."/>
            <person name="Liere K."/>
            <person name="Szewzyk U."/>
        </authorList>
    </citation>
    <scope>NUCLEOTIDE SEQUENCE [LARGE SCALE GENOMIC DNA]</scope>
    <source>
        <strain evidence="8 9">OTSz_A_272</strain>
    </source>
</reference>
<gene>
    <name evidence="6" type="primary">rnd</name>
    <name evidence="8" type="ORF">ATE48_01845</name>
</gene>
<keyword evidence="9" id="KW-1185">Reference proteome</keyword>
<dbReference type="InterPro" id="IPR051086">
    <property type="entry name" value="RNase_D-like"/>
</dbReference>
<dbReference type="Pfam" id="PF01612">
    <property type="entry name" value="DNA_pol_A_exo1"/>
    <property type="match status" value="1"/>
</dbReference>
<dbReference type="STRING" id="1759059.ATE48_01845"/>
<dbReference type="KEGG" id="cbot:ATE48_01845"/>
<evidence type="ECO:0000256" key="3">
    <source>
        <dbReference type="ARBA" id="ARBA00022722"/>
    </source>
</evidence>
<dbReference type="InterPro" id="IPR002562">
    <property type="entry name" value="3'-5'_exonuclease_dom"/>
</dbReference>
<dbReference type="GO" id="GO:0000166">
    <property type="term" value="F:nucleotide binding"/>
    <property type="evidence" value="ECO:0007669"/>
    <property type="project" value="InterPro"/>
</dbReference>
<dbReference type="HAMAP" id="MF_01899">
    <property type="entry name" value="RNase_D"/>
    <property type="match status" value="1"/>
</dbReference>
<comment type="similarity">
    <text evidence="6">Belongs to the RNase D family.</text>
</comment>
<keyword evidence="1 6" id="KW-0963">Cytoplasm</keyword>
<dbReference type="InParanoid" id="A0A1B1ADX1"/>
<dbReference type="InterPro" id="IPR006292">
    <property type="entry name" value="RNase_D"/>
</dbReference>
<name>A0A1B1ADX1_9PROT</name>
<dbReference type="RefSeq" id="WP_066767269.1">
    <property type="nucleotide sequence ID" value="NZ_CP013244.1"/>
</dbReference>
<dbReference type="GO" id="GO:0003676">
    <property type="term" value="F:nucleic acid binding"/>
    <property type="evidence" value="ECO:0007669"/>
    <property type="project" value="InterPro"/>
</dbReference>
<dbReference type="EC" id="3.1.13.5" evidence="6"/>
<keyword evidence="4 6" id="KW-0378">Hydrolase</keyword>
<dbReference type="Gene3D" id="1.10.150.80">
    <property type="entry name" value="HRDC domain"/>
    <property type="match status" value="1"/>
</dbReference>
<dbReference type="GO" id="GO:0008408">
    <property type="term" value="F:3'-5' exonuclease activity"/>
    <property type="evidence" value="ECO:0007669"/>
    <property type="project" value="InterPro"/>
</dbReference>
<protein>
    <recommendedName>
        <fullName evidence="6">Ribonuclease D</fullName>
        <shortName evidence="6">RNase D</shortName>
        <ecNumber evidence="6">3.1.13.5</ecNumber>
    </recommendedName>
</protein>
<comment type="catalytic activity">
    <reaction evidence="6">
        <text>Exonucleolytic cleavage that removes extra residues from the 3'-terminus of tRNA to produce 5'-mononucleotides.</text>
        <dbReference type="EC" id="3.1.13.5"/>
    </reaction>
</comment>
<dbReference type="AlphaFoldDB" id="A0A1B1ADX1"/>
<dbReference type="SMART" id="SM00474">
    <property type="entry name" value="35EXOc"/>
    <property type="match status" value="1"/>
</dbReference>
<dbReference type="InterPro" id="IPR012337">
    <property type="entry name" value="RNaseH-like_sf"/>
</dbReference>
<dbReference type="NCBIfam" id="TIGR01388">
    <property type="entry name" value="rnd"/>
    <property type="match status" value="1"/>
</dbReference>
<evidence type="ECO:0000313" key="9">
    <source>
        <dbReference type="Proteomes" id="UP000092498"/>
    </source>
</evidence>
<keyword evidence="5 6" id="KW-0269">Exonuclease</keyword>
<proteinExistence type="inferred from homology"/>
<dbReference type="InterPro" id="IPR002121">
    <property type="entry name" value="HRDC_dom"/>
</dbReference>
<dbReference type="Gene3D" id="3.30.420.10">
    <property type="entry name" value="Ribonuclease H-like superfamily/Ribonuclease H"/>
    <property type="match status" value="1"/>
</dbReference>
<evidence type="ECO:0000313" key="8">
    <source>
        <dbReference type="EMBL" id="ANP44752.1"/>
    </source>
</evidence>
<sequence>MRVITKTADLEALCQDMAQQPFVAVDTEFMRETTYWPKLCLIQAAAPGVEAVIDPLAEGLSLAPFMELMANEKVLKVFHAARQDLEIFLKIGGKLPHPVFDTQIAAMACGYGDTVAYDALVQQVLKRRLDKSSRFTDWSRRPLSDAQLEYALADVTHLRDIYPRMHAKLESEGRLSWLDEEHEYLLDANIYDTTPEKSWNRLKLRKTTADYVLGLQVAAAWRERQAQQRDVPRGRIVKDEALYEIAEQRPKNAADFDRMRAVPRGFGNSRAAQELIQALDRAFSDPNRPVYKHERPPPVPPGLGPTVELLKVLLRYEAERHNVAPRLIASAPEVEEIAADDNASVAALKGWRREVFGERALALKHGKLALKLKDGKVSVDDV</sequence>
<keyword evidence="3 6" id="KW-0540">Nuclease</keyword>
<organism evidence="8 9">
    <name type="scientific">Candidatus Viadribacter manganicus</name>
    <dbReference type="NCBI Taxonomy" id="1759059"/>
    <lineage>
        <taxon>Bacteria</taxon>
        <taxon>Pseudomonadati</taxon>
        <taxon>Pseudomonadota</taxon>
        <taxon>Alphaproteobacteria</taxon>
        <taxon>Hyphomonadales</taxon>
        <taxon>Hyphomonadaceae</taxon>
        <taxon>Candidatus Viadribacter</taxon>
    </lineage>
</organism>
<dbReference type="GO" id="GO:0042780">
    <property type="term" value="P:tRNA 3'-end processing"/>
    <property type="evidence" value="ECO:0007669"/>
    <property type="project" value="UniProtKB-UniRule"/>
</dbReference>
<dbReference type="PANTHER" id="PTHR47649:SF1">
    <property type="entry name" value="RIBONUCLEASE D"/>
    <property type="match status" value="1"/>
</dbReference>
<dbReference type="PANTHER" id="PTHR47649">
    <property type="entry name" value="RIBONUCLEASE D"/>
    <property type="match status" value="1"/>
</dbReference>
<keyword evidence="2 6" id="KW-0819">tRNA processing</keyword>
<evidence type="ECO:0000256" key="2">
    <source>
        <dbReference type="ARBA" id="ARBA00022694"/>
    </source>
</evidence>
<dbReference type="GO" id="GO:0005737">
    <property type="term" value="C:cytoplasm"/>
    <property type="evidence" value="ECO:0007669"/>
    <property type="project" value="UniProtKB-SubCell"/>
</dbReference>
<dbReference type="Pfam" id="PF00570">
    <property type="entry name" value="HRDC"/>
    <property type="match status" value="1"/>
</dbReference>
<dbReference type="InterPro" id="IPR010997">
    <property type="entry name" value="HRDC-like_sf"/>
</dbReference>
<dbReference type="OrthoDB" id="9800549at2"/>
<evidence type="ECO:0000256" key="5">
    <source>
        <dbReference type="ARBA" id="ARBA00022839"/>
    </source>
</evidence>
<dbReference type="InterPro" id="IPR036397">
    <property type="entry name" value="RNaseH_sf"/>
</dbReference>
<dbReference type="CDD" id="cd06142">
    <property type="entry name" value="RNaseD_exo"/>
    <property type="match status" value="1"/>
</dbReference>
<accession>A0A1B1ADX1</accession>
<dbReference type="SMART" id="SM00341">
    <property type="entry name" value="HRDC"/>
    <property type="match status" value="1"/>
</dbReference>
<evidence type="ECO:0000256" key="4">
    <source>
        <dbReference type="ARBA" id="ARBA00022801"/>
    </source>
</evidence>
<evidence type="ECO:0000259" key="7">
    <source>
        <dbReference type="PROSITE" id="PS50967"/>
    </source>
</evidence>
<dbReference type="SUPFAM" id="SSF53098">
    <property type="entry name" value="Ribonuclease H-like"/>
    <property type="match status" value="1"/>
</dbReference>
<dbReference type="SUPFAM" id="SSF47819">
    <property type="entry name" value="HRDC-like"/>
    <property type="match status" value="2"/>
</dbReference>
<dbReference type="PROSITE" id="PS50967">
    <property type="entry name" value="HRDC"/>
    <property type="match status" value="1"/>
</dbReference>
<dbReference type="EMBL" id="CP013244">
    <property type="protein sequence ID" value="ANP44752.1"/>
    <property type="molecule type" value="Genomic_DNA"/>
</dbReference>
<dbReference type="Proteomes" id="UP000092498">
    <property type="component" value="Chromosome"/>
</dbReference>
<evidence type="ECO:0000256" key="1">
    <source>
        <dbReference type="ARBA" id="ARBA00022490"/>
    </source>
</evidence>
<dbReference type="GO" id="GO:0033890">
    <property type="term" value="F:ribonuclease D activity"/>
    <property type="evidence" value="ECO:0007669"/>
    <property type="project" value="UniProtKB-UniRule"/>
</dbReference>
<comment type="function">
    <text evidence="6">Exonuclease involved in the 3' processing of various precursor tRNAs. Initiates hydrolysis at the 3'-terminus of an RNA molecule and releases 5'-mononucleotides.</text>
</comment>
<dbReference type="InterPro" id="IPR044876">
    <property type="entry name" value="HRDC_dom_sf"/>
</dbReference>